<name>A0A6C0AYW6_9ZZZZ</name>
<dbReference type="PROSITE" id="PS50089">
    <property type="entry name" value="ZF_RING_2"/>
    <property type="match status" value="1"/>
</dbReference>
<dbReference type="PROSITE" id="PS00518">
    <property type="entry name" value="ZF_RING_1"/>
    <property type="match status" value="1"/>
</dbReference>
<dbReference type="Gene3D" id="3.30.40.10">
    <property type="entry name" value="Zinc/RING finger domain, C3HC4 (zinc finger)"/>
    <property type="match status" value="1"/>
</dbReference>
<evidence type="ECO:0000256" key="2">
    <source>
        <dbReference type="ARBA" id="ARBA00022771"/>
    </source>
</evidence>
<evidence type="ECO:0000256" key="1">
    <source>
        <dbReference type="ARBA" id="ARBA00022723"/>
    </source>
</evidence>
<dbReference type="InterPro" id="IPR001841">
    <property type="entry name" value="Znf_RING"/>
</dbReference>
<dbReference type="EMBL" id="MN739039">
    <property type="protein sequence ID" value="QHS84996.1"/>
    <property type="molecule type" value="Genomic_DNA"/>
</dbReference>
<proteinExistence type="predicted"/>
<evidence type="ECO:0000313" key="5">
    <source>
        <dbReference type="EMBL" id="QHS84996.1"/>
    </source>
</evidence>
<feature type="domain" description="RING-type" evidence="4">
    <location>
        <begin position="32"/>
        <end position="84"/>
    </location>
</feature>
<organism evidence="5">
    <name type="scientific">viral metagenome</name>
    <dbReference type="NCBI Taxonomy" id="1070528"/>
    <lineage>
        <taxon>unclassified sequences</taxon>
        <taxon>metagenomes</taxon>
        <taxon>organismal metagenomes</taxon>
    </lineage>
</organism>
<evidence type="ECO:0000256" key="3">
    <source>
        <dbReference type="ARBA" id="ARBA00022833"/>
    </source>
</evidence>
<dbReference type="InterPro" id="IPR017907">
    <property type="entry name" value="Znf_RING_CS"/>
</dbReference>
<dbReference type="SUPFAM" id="SSF57850">
    <property type="entry name" value="RING/U-box"/>
    <property type="match status" value="1"/>
</dbReference>
<sequence length="226" mass="27054">MGYCKGTSNNGLRCKRRCSTEFCSIHDNSILCGICRRHHDIHSRLRIHGCGHVFCHECLTKSIMNEQWHEGFSTEDNLCCPECQLELDVDSWQKVTSLLVERNKLKRKIIYNTYLSHEMFVKIRPRVHLDYEYTFHELDALHRYHDSVTATWSNLYNFCNQEYVEKVYFEKINPGDWRHGNTREKSVYVFYLGDPGIKFLFQKVWKELVEYVFHPSRINFENLEDI</sequence>
<dbReference type="InterPro" id="IPR013083">
    <property type="entry name" value="Znf_RING/FYVE/PHD"/>
</dbReference>
<reference evidence="5" key="1">
    <citation type="journal article" date="2020" name="Nature">
        <title>Giant virus diversity and host interactions through global metagenomics.</title>
        <authorList>
            <person name="Schulz F."/>
            <person name="Roux S."/>
            <person name="Paez-Espino D."/>
            <person name="Jungbluth S."/>
            <person name="Walsh D.A."/>
            <person name="Denef V.J."/>
            <person name="McMahon K.D."/>
            <person name="Konstantinidis K.T."/>
            <person name="Eloe-Fadrosh E.A."/>
            <person name="Kyrpides N.C."/>
            <person name="Woyke T."/>
        </authorList>
    </citation>
    <scope>NUCLEOTIDE SEQUENCE</scope>
    <source>
        <strain evidence="5">GVMAG-M-3300009182-67</strain>
    </source>
</reference>
<evidence type="ECO:0000259" key="4">
    <source>
        <dbReference type="PROSITE" id="PS50089"/>
    </source>
</evidence>
<keyword evidence="3" id="KW-0862">Zinc</keyword>
<keyword evidence="1" id="KW-0479">Metal-binding</keyword>
<dbReference type="SMART" id="SM00184">
    <property type="entry name" value="RING"/>
    <property type="match status" value="1"/>
</dbReference>
<keyword evidence="2" id="KW-0863">Zinc-finger</keyword>
<dbReference type="GO" id="GO:0008270">
    <property type="term" value="F:zinc ion binding"/>
    <property type="evidence" value="ECO:0007669"/>
    <property type="project" value="UniProtKB-KW"/>
</dbReference>
<accession>A0A6C0AYW6</accession>
<protein>
    <recommendedName>
        <fullName evidence="4">RING-type domain-containing protein</fullName>
    </recommendedName>
</protein>
<dbReference type="AlphaFoldDB" id="A0A6C0AYW6"/>